<accession>A0ABR8C4F0</accession>
<comment type="caution">
    <text evidence="1">The sequence shown here is derived from an EMBL/GenBank/DDBJ whole genome shotgun (WGS) entry which is preliminary data.</text>
</comment>
<dbReference type="EMBL" id="JACJQT010000107">
    <property type="protein sequence ID" value="MBD2281320.1"/>
    <property type="molecule type" value="Genomic_DNA"/>
</dbReference>
<dbReference type="RefSeq" id="WP_190384503.1">
    <property type="nucleotide sequence ID" value="NZ_JACJQT010000107.1"/>
</dbReference>
<evidence type="ECO:0000313" key="2">
    <source>
        <dbReference type="Proteomes" id="UP000606721"/>
    </source>
</evidence>
<proteinExistence type="predicted"/>
<evidence type="ECO:0000313" key="1">
    <source>
        <dbReference type="EMBL" id="MBD2281320.1"/>
    </source>
</evidence>
<gene>
    <name evidence="1" type="ORF">H6F99_24530</name>
</gene>
<reference evidence="1 2" key="1">
    <citation type="journal article" date="2020" name="ISME J.">
        <title>Comparative genomics reveals insights into cyanobacterial evolution and habitat adaptation.</title>
        <authorList>
            <person name="Chen M.Y."/>
            <person name="Teng W.K."/>
            <person name="Zhao L."/>
            <person name="Hu C.X."/>
            <person name="Zhou Y.K."/>
            <person name="Han B.P."/>
            <person name="Song L.R."/>
            <person name="Shu W.S."/>
        </authorList>
    </citation>
    <scope>NUCLEOTIDE SEQUENCE [LARGE SCALE GENOMIC DNA]</scope>
    <source>
        <strain evidence="1 2">FACHB-1040</strain>
    </source>
</reference>
<sequence length="245" mass="28605">MSILTETQKRELQTVPPYLKGLPPDDLKFLLPGNRNFHVQSWQILGNALDAFFSDMPNPIPHLENVSEDFKKEMQSWVDHYLNLSILIFKTEHLIIEEAKNRGCDLSHLKRSDMIKRIAWEECCLKIEISNAKYYESLNKRQNEERTREVIKLFAKGEINETTKNRLLEEDEKVSRLHSQNFGQELYFTAICREVFKQQRNLPEAKKFAALGKNSTFKKFLVVDGVIHEIPGRSKDKQPRKKSGS</sequence>
<name>A0ABR8C4F0_APHFL</name>
<keyword evidence="2" id="KW-1185">Reference proteome</keyword>
<organism evidence="1 2">
    <name type="scientific">Aphanizomenon flos-aquae FACHB-1040</name>
    <dbReference type="NCBI Taxonomy" id="2692887"/>
    <lineage>
        <taxon>Bacteria</taxon>
        <taxon>Bacillati</taxon>
        <taxon>Cyanobacteriota</taxon>
        <taxon>Cyanophyceae</taxon>
        <taxon>Nostocales</taxon>
        <taxon>Aphanizomenonaceae</taxon>
        <taxon>Aphanizomenon</taxon>
    </lineage>
</organism>
<protein>
    <submittedName>
        <fullName evidence="1">Uncharacterized protein</fullName>
    </submittedName>
</protein>
<dbReference type="Proteomes" id="UP000606721">
    <property type="component" value="Unassembled WGS sequence"/>
</dbReference>